<keyword evidence="1" id="KW-0614">Plasmid</keyword>
<reference evidence="2" key="1">
    <citation type="submission" date="2016-06" db="EMBL/GenBank/DDBJ databases">
        <title>Whole genome sequencing of Thermus brockianus strain GE-1.</title>
        <authorList>
            <person name="Schaefers C."/>
            <person name="Blank S."/>
            <person name="Wiebusch S."/>
            <person name="Elleuche S."/>
            <person name="Antranikian G."/>
        </authorList>
    </citation>
    <scope>NUCLEOTIDE SEQUENCE [LARGE SCALE GENOMIC DNA]</scope>
    <source>
        <strain evidence="2">GE-1</strain>
        <plasmid evidence="2">ptb1</plasmid>
    </source>
</reference>
<dbReference type="EMBL" id="CP016313">
    <property type="protein sequence ID" value="APD10427.1"/>
    <property type="molecule type" value="Genomic_DNA"/>
</dbReference>
<evidence type="ECO:0000313" key="1">
    <source>
        <dbReference type="EMBL" id="APD10427.1"/>
    </source>
</evidence>
<dbReference type="SUPFAM" id="SSF69318">
    <property type="entry name" value="Integrin alpha N-terminal domain"/>
    <property type="match status" value="1"/>
</dbReference>
<dbReference type="Proteomes" id="UP000182993">
    <property type="component" value="Plasmid pTB1"/>
</dbReference>
<name>A0A1J0LXU6_THEBO</name>
<evidence type="ECO:0000313" key="2">
    <source>
        <dbReference type="Proteomes" id="UP000182993"/>
    </source>
</evidence>
<protein>
    <submittedName>
        <fullName evidence="1">Uncharacterized protein</fullName>
    </submittedName>
</protein>
<gene>
    <name evidence="1" type="ORF">A0O31_02402</name>
</gene>
<sequence>MGLQVLLLLVVLALGPLGLAQRPLKTVAWGGYTLRIEGKPEGGQVARILAGERTQLEIQGWLLNASFGEVTGKAPKELLITDFSGGAHCCLTVYLFTQEGGVRNLLYEELGDGSLELRDLDGDGRFELVLARIYSYFGDLPFALSPGVVRVYAYDGSVFYEVTRNLPSLTLREVARYRKAFLEGKRRGDLEAMKGNALGYWVNALVVGRGVAAKSWLMQHAPFEVRRWLLVNEEALLRSVSALGLSYNRTLPPNTP</sequence>
<dbReference type="AlphaFoldDB" id="A0A1J0LXU6"/>
<dbReference type="KEGG" id="tbc:A0O31_02402"/>
<accession>A0A1J0LXU6</accession>
<proteinExistence type="predicted"/>
<geneLocation type="plasmid" evidence="2">
    <name>ptb1</name>
</geneLocation>
<dbReference type="InterPro" id="IPR028994">
    <property type="entry name" value="Integrin_alpha_N"/>
</dbReference>
<organism evidence="1 2">
    <name type="scientific">Thermus brockianus</name>
    <dbReference type="NCBI Taxonomy" id="56956"/>
    <lineage>
        <taxon>Bacteria</taxon>
        <taxon>Thermotogati</taxon>
        <taxon>Deinococcota</taxon>
        <taxon>Deinococci</taxon>
        <taxon>Thermales</taxon>
        <taxon>Thermaceae</taxon>
        <taxon>Thermus</taxon>
    </lineage>
</organism>